<protein>
    <submittedName>
        <fullName evidence="7">LIM zinc-binding domain-containing protein</fullName>
    </submittedName>
</protein>
<evidence type="ECO:0000313" key="7">
    <source>
        <dbReference type="WBParaSite" id="SBAD_0000960901-mRNA-1"/>
    </source>
</evidence>
<comment type="subcellular location">
    <subcellularLocation>
        <location evidence="4">Cytoplasm</location>
        <location evidence="4">Myofibril</location>
        <location evidence="4">Sarcomere</location>
        <location evidence="4">M line</location>
    </subcellularLocation>
</comment>
<dbReference type="WBParaSite" id="SBAD_0000960901-mRNA-1">
    <property type="protein sequence ID" value="SBAD_0000960901-mRNA-1"/>
    <property type="gene ID" value="SBAD_0000960901"/>
</dbReference>
<dbReference type="GO" id="GO:0031430">
    <property type="term" value="C:M band"/>
    <property type="evidence" value="ECO:0007669"/>
    <property type="project" value="UniProtKB-SubCell"/>
</dbReference>
<evidence type="ECO:0000256" key="2">
    <source>
        <dbReference type="ARBA" id="ARBA00022833"/>
    </source>
</evidence>
<dbReference type="GO" id="GO:0046872">
    <property type="term" value="F:metal ion binding"/>
    <property type="evidence" value="ECO:0007669"/>
    <property type="project" value="UniProtKB-KW"/>
</dbReference>
<keyword evidence="3 5" id="KW-0440">LIM domain</keyword>
<dbReference type="GO" id="GO:0055120">
    <property type="term" value="C:striated muscle dense body"/>
    <property type="evidence" value="ECO:0007669"/>
    <property type="project" value="UniProtKB-ARBA"/>
</dbReference>
<sequence length="113" mass="12850">LSGECRPCTAICFSVPSRGADKRLSATKHIPQFEPEKKEPPLCASCGQEIFGPCMTALAPNSSCAQKYHPFHFICTYCTKPLNLRGTYKEYQKKPYCHECFYRLYSGHIYEIS</sequence>
<accession>A0A183J080</accession>
<dbReference type="FunFam" id="2.10.110.10:FF:000009">
    <property type="entry name" value="Paxillin isoform 1"/>
    <property type="match status" value="1"/>
</dbReference>
<evidence type="ECO:0000256" key="4">
    <source>
        <dbReference type="ARBA" id="ARBA00037833"/>
    </source>
</evidence>
<evidence type="ECO:0000259" key="6">
    <source>
        <dbReference type="PROSITE" id="PS50023"/>
    </source>
</evidence>
<dbReference type="AlphaFoldDB" id="A0A183J080"/>
<dbReference type="PROSITE" id="PS50023">
    <property type="entry name" value="LIM_DOMAIN_2"/>
    <property type="match status" value="1"/>
</dbReference>
<keyword evidence="1 5" id="KW-0479">Metal-binding</keyword>
<organism evidence="7">
    <name type="scientific">Soboliphyme baturini</name>
    <dbReference type="NCBI Taxonomy" id="241478"/>
    <lineage>
        <taxon>Eukaryota</taxon>
        <taxon>Metazoa</taxon>
        <taxon>Ecdysozoa</taxon>
        <taxon>Nematoda</taxon>
        <taxon>Enoplea</taxon>
        <taxon>Dorylaimia</taxon>
        <taxon>Dioctophymatida</taxon>
        <taxon>Dioctophymatoidea</taxon>
        <taxon>Soboliphymatidae</taxon>
        <taxon>Soboliphyme</taxon>
    </lineage>
</organism>
<dbReference type="Pfam" id="PF00412">
    <property type="entry name" value="LIM"/>
    <property type="match status" value="1"/>
</dbReference>
<feature type="domain" description="LIM zinc-binding" evidence="6">
    <location>
        <begin position="41"/>
        <end position="107"/>
    </location>
</feature>
<name>A0A183J080_9BILA</name>
<keyword evidence="2 5" id="KW-0862">Zinc</keyword>
<dbReference type="SMART" id="SM00132">
    <property type="entry name" value="LIM"/>
    <property type="match status" value="1"/>
</dbReference>
<dbReference type="PROSITE" id="PS00478">
    <property type="entry name" value="LIM_DOMAIN_1"/>
    <property type="match status" value="1"/>
</dbReference>
<evidence type="ECO:0000256" key="1">
    <source>
        <dbReference type="ARBA" id="ARBA00022723"/>
    </source>
</evidence>
<reference evidence="7" key="1">
    <citation type="submission" date="2016-06" db="UniProtKB">
        <authorList>
            <consortium name="WormBaseParasite"/>
        </authorList>
    </citation>
    <scope>IDENTIFICATION</scope>
</reference>
<evidence type="ECO:0000256" key="5">
    <source>
        <dbReference type="PROSITE-ProRule" id="PRU00125"/>
    </source>
</evidence>
<dbReference type="InterPro" id="IPR001781">
    <property type="entry name" value="Znf_LIM"/>
</dbReference>
<dbReference type="Gene3D" id="2.10.110.10">
    <property type="entry name" value="Cysteine Rich Protein"/>
    <property type="match status" value="1"/>
</dbReference>
<evidence type="ECO:0000256" key="3">
    <source>
        <dbReference type="ARBA" id="ARBA00023038"/>
    </source>
</evidence>
<proteinExistence type="predicted"/>